<accession>A0A8T1RUI8</accession>
<evidence type="ECO:0000313" key="2">
    <source>
        <dbReference type="EMBL" id="KAG6920317.1"/>
    </source>
</evidence>
<dbReference type="OrthoDB" id="10027876at2759"/>
<dbReference type="AlphaFoldDB" id="A0A8T1RUI8"/>
<evidence type="ECO:0000256" key="1">
    <source>
        <dbReference type="SAM" id="MobiDB-lite"/>
    </source>
</evidence>
<keyword evidence="3" id="KW-1185">Reference proteome</keyword>
<sequence length="81" mass="8859">EPWVPDLQACEERQIPRGARTAGAERGSENEEGNHHEDVPGEVDESIICGGGDKDPAAQQTNPNEKKPYQCLKCGKGFILR</sequence>
<organism evidence="2 3">
    <name type="scientific">Chelydra serpentina</name>
    <name type="common">Snapping turtle</name>
    <name type="synonym">Testudo serpentina</name>
    <dbReference type="NCBI Taxonomy" id="8475"/>
    <lineage>
        <taxon>Eukaryota</taxon>
        <taxon>Metazoa</taxon>
        <taxon>Chordata</taxon>
        <taxon>Craniata</taxon>
        <taxon>Vertebrata</taxon>
        <taxon>Euteleostomi</taxon>
        <taxon>Archelosauria</taxon>
        <taxon>Testudinata</taxon>
        <taxon>Testudines</taxon>
        <taxon>Cryptodira</taxon>
        <taxon>Durocryptodira</taxon>
        <taxon>Americhelydia</taxon>
        <taxon>Chelydroidea</taxon>
        <taxon>Chelydridae</taxon>
        <taxon>Chelydra</taxon>
    </lineage>
</organism>
<protein>
    <submittedName>
        <fullName evidence="2">Uncharacterized protein</fullName>
    </submittedName>
</protein>
<reference evidence="2 3" key="1">
    <citation type="journal article" date="2020" name="G3 (Bethesda)">
        <title>Draft Genome of the Common Snapping Turtle, Chelydra serpentina, a Model for Phenotypic Plasticity in Reptiles.</title>
        <authorList>
            <person name="Das D."/>
            <person name="Singh S.K."/>
            <person name="Bierstedt J."/>
            <person name="Erickson A."/>
            <person name="Galli G.L.J."/>
            <person name="Crossley D.A. 2nd"/>
            <person name="Rhen T."/>
        </authorList>
    </citation>
    <scope>NUCLEOTIDE SEQUENCE [LARGE SCALE GENOMIC DNA]</scope>
    <source>
        <strain evidence="2">KW</strain>
    </source>
</reference>
<name>A0A8T1RUI8_CHESE</name>
<evidence type="ECO:0000313" key="3">
    <source>
        <dbReference type="Proteomes" id="UP000765507"/>
    </source>
</evidence>
<feature type="compositionally biased region" description="Basic and acidic residues" evidence="1">
    <location>
        <begin position="26"/>
        <end position="39"/>
    </location>
</feature>
<dbReference type="EMBL" id="JAHGAV010013221">
    <property type="protein sequence ID" value="KAG6920317.1"/>
    <property type="molecule type" value="Genomic_DNA"/>
</dbReference>
<gene>
    <name evidence="2" type="ORF">G0U57_002636</name>
</gene>
<feature type="non-terminal residue" evidence="2">
    <location>
        <position position="1"/>
    </location>
</feature>
<feature type="region of interest" description="Disordered" evidence="1">
    <location>
        <begin position="1"/>
        <end position="66"/>
    </location>
</feature>
<dbReference type="Proteomes" id="UP000765507">
    <property type="component" value="Unassembled WGS sequence"/>
</dbReference>
<feature type="non-terminal residue" evidence="2">
    <location>
        <position position="81"/>
    </location>
</feature>
<proteinExistence type="predicted"/>
<comment type="caution">
    <text evidence="2">The sequence shown here is derived from an EMBL/GenBank/DDBJ whole genome shotgun (WGS) entry which is preliminary data.</text>
</comment>